<keyword evidence="2" id="KW-1185">Reference proteome</keyword>
<dbReference type="RefSeq" id="WP_274272874.1">
    <property type="nucleotide sequence ID" value="NZ_CP117834.1"/>
</dbReference>
<gene>
    <name evidence="1" type="ORF">PQ477_01710</name>
</gene>
<name>A0ABY7W6I5_9BACI</name>
<organism evidence="1 2">
    <name type="scientific">Shouchella hunanensis</name>
    <dbReference type="NCBI Taxonomy" id="766894"/>
    <lineage>
        <taxon>Bacteria</taxon>
        <taxon>Bacillati</taxon>
        <taxon>Bacillota</taxon>
        <taxon>Bacilli</taxon>
        <taxon>Bacillales</taxon>
        <taxon>Bacillaceae</taxon>
        <taxon>Shouchella</taxon>
    </lineage>
</organism>
<evidence type="ECO:0000313" key="1">
    <source>
        <dbReference type="EMBL" id="WDF04221.1"/>
    </source>
</evidence>
<protein>
    <submittedName>
        <fullName evidence="1">EcsC family protein</fullName>
    </submittedName>
</protein>
<sequence length="258" mass="30141">MTSVSSVEQWLAEIDQYEKQLFIQSKKKGRDDGRQPIDEKWTQYTDPIAIQLYQWIQSDFLQQSTFQSMIQLEPDDSIAVRNEKEHLLQKELARTRLLALLQGGMSIHSNMALLTHIPLSLYLSKKALNKVGHFYQFTQTGGTAETILSLRLLLYSFLPKHLKYEEWRSLTNDGIVCDQNEPMYLGKEDMISEAVIKQLLKQIIRMSLYKQVGPKRVPLKRIILGTYQASVSYKSMQSLTLDAQCFYRKRWLHRFSEN</sequence>
<proteinExistence type="predicted"/>
<accession>A0ABY7W6I5</accession>
<reference evidence="1 2" key="1">
    <citation type="submission" date="2023-02" db="EMBL/GenBank/DDBJ databases">
        <authorList>
            <person name="Liu G."/>
        </authorList>
    </citation>
    <scope>NUCLEOTIDE SEQUENCE [LARGE SCALE GENOMIC DNA]</scope>
    <source>
        <strain evidence="1 2">DSM 23008</strain>
    </source>
</reference>
<dbReference type="InterPro" id="IPR024787">
    <property type="entry name" value="EcsC"/>
</dbReference>
<dbReference type="EMBL" id="CP117834">
    <property type="protein sequence ID" value="WDF04221.1"/>
    <property type="molecule type" value="Genomic_DNA"/>
</dbReference>
<dbReference type="Proteomes" id="UP001215143">
    <property type="component" value="Chromosome"/>
</dbReference>
<dbReference type="Pfam" id="PF12787">
    <property type="entry name" value="EcsC"/>
    <property type="match status" value="1"/>
</dbReference>
<evidence type="ECO:0000313" key="2">
    <source>
        <dbReference type="Proteomes" id="UP001215143"/>
    </source>
</evidence>